<dbReference type="EMBL" id="CAEZTM010000008">
    <property type="protein sequence ID" value="CAB4563957.1"/>
    <property type="molecule type" value="Genomic_DNA"/>
</dbReference>
<name>A0A6J6DIM5_9ZZZZ</name>
<reference evidence="1" key="1">
    <citation type="submission" date="2020-05" db="EMBL/GenBank/DDBJ databases">
        <authorList>
            <person name="Chiriac C."/>
            <person name="Salcher M."/>
            <person name="Ghai R."/>
            <person name="Kavagutti S V."/>
        </authorList>
    </citation>
    <scope>NUCLEOTIDE SEQUENCE</scope>
</reference>
<organism evidence="1">
    <name type="scientific">freshwater metagenome</name>
    <dbReference type="NCBI Taxonomy" id="449393"/>
    <lineage>
        <taxon>unclassified sequences</taxon>
        <taxon>metagenomes</taxon>
        <taxon>ecological metagenomes</taxon>
    </lineage>
</organism>
<evidence type="ECO:0000313" key="1">
    <source>
        <dbReference type="EMBL" id="CAB4563957.1"/>
    </source>
</evidence>
<gene>
    <name evidence="1" type="ORF">UFOPK1684_00298</name>
</gene>
<protein>
    <submittedName>
        <fullName evidence="1">Unannotated protein</fullName>
    </submittedName>
</protein>
<accession>A0A6J6DIM5</accession>
<dbReference type="AlphaFoldDB" id="A0A6J6DIM5"/>
<proteinExistence type="predicted"/>
<sequence>MRPNRLGIARVGSNSGANCCRPQVDFTQERNSFFDSVVIFAQRGRETTELLTERHGHCVLKLCPANLQNLSKLSTLGKKRICQKTVLLEEALNAEHHAELNCCGVDVVGAL</sequence>